<evidence type="ECO:0000259" key="12">
    <source>
        <dbReference type="Pfam" id="PF20258"/>
    </source>
</evidence>
<dbReference type="OrthoDB" id="3685at2759"/>
<dbReference type="Pfam" id="PF20258">
    <property type="entry name" value="tRNA_Me_trans_C"/>
    <property type="match status" value="1"/>
</dbReference>
<comment type="catalytic activity">
    <reaction evidence="11">
        <text>5-taurinomethyluridine(34) in tRNA + S-sulfanyl-L-cysteinyl-[protein] + AH2 + ATP = 5-taurinomethyl-2-thiouridine(34) in tRNA + L-cysteinyl-[protein] + A + AMP + diphosphate + H(+)</text>
        <dbReference type="Rhea" id="RHEA:47040"/>
        <dbReference type="Rhea" id="RHEA-COMP:10131"/>
        <dbReference type="Rhea" id="RHEA-COMP:11726"/>
        <dbReference type="Rhea" id="RHEA-COMP:11732"/>
        <dbReference type="Rhea" id="RHEA-COMP:11733"/>
        <dbReference type="ChEBI" id="CHEBI:13193"/>
        <dbReference type="ChEBI" id="CHEBI:15378"/>
        <dbReference type="ChEBI" id="CHEBI:17499"/>
        <dbReference type="ChEBI" id="CHEBI:29950"/>
        <dbReference type="ChEBI" id="CHEBI:30616"/>
        <dbReference type="ChEBI" id="CHEBI:33019"/>
        <dbReference type="ChEBI" id="CHEBI:61963"/>
        <dbReference type="ChEBI" id="CHEBI:87171"/>
        <dbReference type="ChEBI" id="CHEBI:87172"/>
        <dbReference type="ChEBI" id="CHEBI:456215"/>
        <dbReference type="EC" id="2.8.1.14"/>
    </reaction>
</comment>
<keyword evidence="15" id="KW-1185">Reference proteome</keyword>
<dbReference type="GO" id="GO:0000049">
    <property type="term" value="F:tRNA binding"/>
    <property type="evidence" value="ECO:0007669"/>
    <property type="project" value="UniProtKB-KW"/>
</dbReference>
<reference evidence="14" key="1">
    <citation type="submission" date="2022-07" db="EMBL/GenBank/DDBJ databases">
        <title>Phylogenomic reconstructions and comparative analyses of Kickxellomycotina fungi.</title>
        <authorList>
            <person name="Reynolds N.K."/>
            <person name="Stajich J.E."/>
            <person name="Barry K."/>
            <person name="Grigoriev I.V."/>
            <person name="Crous P."/>
            <person name="Smith M.E."/>
        </authorList>
    </citation>
    <scope>NUCLEOTIDE SEQUENCE</scope>
    <source>
        <strain evidence="14">BCRC 34489</strain>
    </source>
</reference>
<evidence type="ECO:0000313" key="14">
    <source>
        <dbReference type="EMBL" id="KAJ2781688.1"/>
    </source>
</evidence>
<evidence type="ECO:0000256" key="8">
    <source>
        <dbReference type="ARBA" id="ARBA00022840"/>
    </source>
</evidence>
<dbReference type="InterPro" id="IPR046885">
    <property type="entry name" value="MnmA-like_C"/>
</dbReference>
<comment type="similarity">
    <text evidence="2">Belongs to the MnmA/TRMU family.</text>
</comment>
<feature type="domain" description="tRNA-specific 2-thiouridylase MnmA-like C-terminal" evidence="12">
    <location>
        <begin position="306"/>
        <end position="336"/>
    </location>
</feature>
<dbReference type="EMBL" id="JANBUM010000201">
    <property type="protein sequence ID" value="KAJ2781688.1"/>
    <property type="molecule type" value="Genomic_DNA"/>
</dbReference>
<evidence type="ECO:0000256" key="1">
    <source>
        <dbReference type="ARBA" id="ARBA00003986"/>
    </source>
</evidence>
<keyword evidence="10" id="KW-1015">Disulfide bond</keyword>
<dbReference type="PANTHER" id="PTHR11933:SF5">
    <property type="entry name" value="MITOCHONDRIAL TRNA-SPECIFIC 2-THIOURIDYLASE 1"/>
    <property type="match status" value="1"/>
</dbReference>
<dbReference type="GO" id="GO:0005524">
    <property type="term" value="F:ATP binding"/>
    <property type="evidence" value="ECO:0007669"/>
    <property type="project" value="UniProtKB-KW"/>
</dbReference>
<evidence type="ECO:0000256" key="3">
    <source>
        <dbReference type="ARBA" id="ARBA00011953"/>
    </source>
</evidence>
<dbReference type="Proteomes" id="UP001140172">
    <property type="component" value="Unassembled WGS sequence"/>
</dbReference>
<dbReference type="InterPro" id="IPR004506">
    <property type="entry name" value="MnmA-like"/>
</dbReference>
<proteinExistence type="inferred from homology"/>
<dbReference type="GO" id="GO:0005739">
    <property type="term" value="C:mitochondrion"/>
    <property type="evidence" value="ECO:0007669"/>
    <property type="project" value="TreeGrafter"/>
</dbReference>
<keyword evidence="8" id="KW-0067">ATP-binding</keyword>
<evidence type="ECO:0000313" key="15">
    <source>
        <dbReference type="Proteomes" id="UP001140172"/>
    </source>
</evidence>
<dbReference type="Pfam" id="PF03054">
    <property type="entry name" value="tRNA_Me_trans"/>
    <property type="match status" value="1"/>
</dbReference>
<comment type="caution">
    <text evidence="14">The sequence shown here is derived from an EMBL/GenBank/DDBJ whole genome shotgun (WGS) entry which is preliminary data.</text>
</comment>
<dbReference type="AlphaFoldDB" id="A0A9W8LIR6"/>
<dbReference type="InterPro" id="IPR014729">
    <property type="entry name" value="Rossmann-like_a/b/a_fold"/>
</dbReference>
<dbReference type="FunFam" id="3.40.50.620:FF:000115">
    <property type="entry name" value="tRNA-specific 2-thiouridylase MnmA"/>
    <property type="match status" value="1"/>
</dbReference>
<evidence type="ECO:0000256" key="7">
    <source>
        <dbReference type="ARBA" id="ARBA00022741"/>
    </source>
</evidence>
<dbReference type="NCBIfam" id="NF001138">
    <property type="entry name" value="PRK00143.1"/>
    <property type="match status" value="1"/>
</dbReference>
<dbReference type="CDD" id="cd01998">
    <property type="entry name" value="MnmA_TRMU-like"/>
    <property type="match status" value="1"/>
</dbReference>
<keyword evidence="9" id="KW-0694">RNA-binding</keyword>
<evidence type="ECO:0000256" key="10">
    <source>
        <dbReference type="ARBA" id="ARBA00023157"/>
    </source>
</evidence>
<accession>A0A9W8LIR6</accession>
<name>A0A9W8LIR6_9FUNG</name>
<dbReference type="GO" id="GO:0002143">
    <property type="term" value="P:tRNA wobble position uridine thiolation"/>
    <property type="evidence" value="ECO:0007669"/>
    <property type="project" value="TreeGrafter"/>
</dbReference>
<dbReference type="Gene3D" id="2.30.30.280">
    <property type="entry name" value="Adenine nucleotide alpha hydrolases-like domains"/>
    <property type="match status" value="1"/>
</dbReference>
<dbReference type="InterPro" id="IPR046884">
    <property type="entry name" value="MnmA-like_central"/>
</dbReference>
<keyword evidence="5" id="KW-0808">Transferase</keyword>
<evidence type="ECO:0000256" key="4">
    <source>
        <dbReference type="ARBA" id="ARBA00022555"/>
    </source>
</evidence>
<dbReference type="EC" id="2.8.1.14" evidence="3"/>
<sequence length="337" mass="38121">MPWSAKSFFQRLYTSISDGGPIDIWENEVRSGDTVYVGMSGGVDSSVTAHLLKSRNLNVEAVFMRNWDTRDERGECPSERDWQDVQKVCRKLDIKCHEVNLVKEYWNTVFSIALDEYAKGRTPNPDLLCNKEIKFGVLLSEIQRRLGPRDWFATGHYARSMRIGREAALFRGVDRRKDQSYYLAAVSSGALDRVIFPLGSLIKTDDVRRIARDASLHNADKEESMGICFVGERRRFDQFLAEYLPQTPGDIVAHDGRHLGRHQGLFSRTIGQTAGISGWQDKWYIYAKETATNRMYAVQNSKTSLIAAFDNAQFGVAPGQYLVVYDGDHCLGSAVIS</sequence>
<evidence type="ECO:0000256" key="6">
    <source>
        <dbReference type="ARBA" id="ARBA00022694"/>
    </source>
</evidence>
<gene>
    <name evidence="14" type="ORF">GGI15_003145</name>
</gene>
<dbReference type="Pfam" id="PF20259">
    <property type="entry name" value="tRNA_Me_trans_M"/>
    <property type="match status" value="1"/>
</dbReference>
<keyword evidence="7" id="KW-0547">Nucleotide-binding</keyword>
<dbReference type="SUPFAM" id="SSF52402">
    <property type="entry name" value="Adenine nucleotide alpha hydrolases-like"/>
    <property type="match status" value="1"/>
</dbReference>
<evidence type="ECO:0000256" key="11">
    <source>
        <dbReference type="ARBA" id="ARBA00049564"/>
    </source>
</evidence>
<evidence type="ECO:0000259" key="13">
    <source>
        <dbReference type="Pfam" id="PF20259"/>
    </source>
</evidence>
<comment type="function">
    <text evidence="1">Catalyzes the 2-thiolation of uridine at the wobble position (U34) of mitochondrial tRNA(Lys), tRNA(Glu) and tRNA(Gln). Required for the formation of 5-taurinomethyl-2-thiouridine (tm5s2U) of mitochondrial tRNA(Lys), tRNA(Glu), and tRNA(Gln) at the wobble position. ATP is required to activate the C2 atom of the wobble base.</text>
</comment>
<evidence type="ECO:0000256" key="5">
    <source>
        <dbReference type="ARBA" id="ARBA00022679"/>
    </source>
</evidence>
<feature type="domain" description="tRNA-specific 2-thiouridylase MnmA-like central" evidence="13">
    <location>
        <begin position="238"/>
        <end position="297"/>
    </location>
</feature>
<evidence type="ECO:0000256" key="9">
    <source>
        <dbReference type="ARBA" id="ARBA00022884"/>
    </source>
</evidence>
<keyword evidence="6" id="KW-0819">tRNA processing</keyword>
<dbReference type="InterPro" id="IPR023382">
    <property type="entry name" value="MnmA-like_central_sf"/>
</dbReference>
<protein>
    <recommendedName>
        <fullName evidence="3">tRNA-5-taurinomethyluridine 2-sulfurtransferase</fullName>
        <ecNumber evidence="3">2.8.1.14</ecNumber>
    </recommendedName>
</protein>
<evidence type="ECO:0000256" key="2">
    <source>
        <dbReference type="ARBA" id="ARBA00006191"/>
    </source>
</evidence>
<dbReference type="NCBIfam" id="TIGR00420">
    <property type="entry name" value="trmU"/>
    <property type="match status" value="1"/>
</dbReference>
<keyword evidence="4" id="KW-0820">tRNA-binding</keyword>
<dbReference type="PANTHER" id="PTHR11933">
    <property type="entry name" value="TRNA 5-METHYLAMINOMETHYL-2-THIOURIDYLATE -METHYLTRANSFERASE"/>
    <property type="match status" value="1"/>
</dbReference>
<dbReference type="Gene3D" id="3.40.50.620">
    <property type="entry name" value="HUPs"/>
    <property type="match status" value="1"/>
</dbReference>
<dbReference type="GO" id="GO:0016783">
    <property type="term" value="F:sulfurtransferase activity"/>
    <property type="evidence" value="ECO:0007669"/>
    <property type="project" value="InterPro"/>
</dbReference>
<organism evidence="14 15">
    <name type="scientific">Coemansia interrupta</name>
    <dbReference type="NCBI Taxonomy" id="1126814"/>
    <lineage>
        <taxon>Eukaryota</taxon>
        <taxon>Fungi</taxon>
        <taxon>Fungi incertae sedis</taxon>
        <taxon>Zoopagomycota</taxon>
        <taxon>Kickxellomycotina</taxon>
        <taxon>Kickxellomycetes</taxon>
        <taxon>Kickxellales</taxon>
        <taxon>Kickxellaceae</taxon>
        <taxon>Coemansia</taxon>
    </lineage>
</organism>